<dbReference type="Proteomes" id="UP000288805">
    <property type="component" value="Unassembled WGS sequence"/>
</dbReference>
<reference evidence="1 2" key="1">
    <citation type="journal article" date="2018" name="PLoS Genet.">
        <title>Population sequencing reveals clonal diversity and ancestral inbreeding in the grapevine cultivar Chardonnay.</title>
        <authorList>
            <person name="Roach M.J."/>
            <person name="Johnson D.L."/>
            <person name="Bohlmann J."/>
            <person name="van Vuuren H.J."/>
            <person name="Jones S.J."/>
            <person name="Pretorius I.S."/>
            <person name="Schmidt S.A."/>
            <person name="Borneman A.R."/>
        </authorList>
    </citation>
    <scope>NUCLEOTIDE SEQUENCE [LARGE SCALE GENOMIC DNA]</scope>
    <source>
        <strain evidence="2">cv. Chardonnay</strain>
        <tissue evidence="1">Leaf</tissue>
    </source>
</reference>
<comment type="caution">
    <text evidence="1">The sequence shown here is derived from an EMBL/GenBank/DDBJ whole genome shotgun (WGS) entry which is preliminary data.</text>
</comment>
<gene>
    <name evidence="1" type="ORF">CK203_083061</name>
</gene>
<evidence type="ECO:0000313" key="1">
    <source>
        <dbReference type="EMBL" id="RVW44517.1"/>
    </source>
</evidence>
<name>A0A438E9R7_VITVI</name>
<organism evidence="1 2">
    <name type="scientific">Vitis vinifera</name>
    <name type="common">Grape</name>
    <dbReference type="NCBI Taxonomy" id="29760"/>
    <lineage>
        <taxon>Eukaryota</taxon>
        <taxon>Viridiplantae</taxon>
        <taxon>Streptophyta</taxon>
        <taxon>Embryophyta</taxon>
        <taxon>Tracheophyta</taxon>
        <taxon>Spermatophyta</taxon>
        <taxon>Magnoliopsida</taxon>
        <taxon>eudicotyledons</taxon>
        <taxon>Gunneridae</taxon>
        <taxon>Pentapetalae</taxon>
        <taxon>rosids</taxon>
        <taxon>Vitales</taxon>
        <taxon>Vitaceae</taxon>
        <taxon>Viteae</taxon>
        <taxon>Vitis</taxon>
    </lineage>
</organism>
<evidence type="ECO:0000313" key="2">
    <source>
        <dbReference type="Proteomes" id="UP000288805"/>
    </source>
</evidence>
<proteinExistence type="predicted"/>
<sequence>MAEVLMFGLVGKKIVIGRIWELLQQRPEQSYTMITCHLRMIWWSQPQWLGTGFQQGRCTGGKQRSEGNYKASFGNDSSLDDLPCVWSSRIYWLKLELYRLNLVKKEELPNNSHEHLLVGSTILHVRAHGRNH</sequence>
<dbReference type="AlphaFoldDB" id="A0A438E9R7"/>
<accession>A0A438E9R7</accession>
<protein>
    <submittedName>
        <fullName evidence="1">Uncharacterized protein</fullName>
    </submittedName>
</protein>
<dbReference type="EMBL" id="QGNW01001350">
    <property type="protein sequence ID" value="RVW44517.1"/>
    <property type="molecule type" value="Genomic_DNA"/>
</dbReference>